<evidence type="ECO:0000313" key="1">
    <source>
        <dbReference type="EnsemblMetazoa" id="G30727.1:cds"/>
    </source>
</evidence>
<evidence type="ECO:0008006" key="3">
    <source>
        <dbReference type="Google" id="ProtNLM"/>
    </source>
</evidence>
<keyword evidence="2" id="KW-1185">Reference proteome</keyword>
<protein>
    <recommendedName>
        <fullName evidence="3">OB domain-containing protein</fullName>
    </recommendedName>
</protein>
<dbReference type="Proteomes" id="UP000005408">
    <property type="component" value="Unassembled WGS sequence"/>
</dbReference>
<organism evidence="1 2">
    <name type="scientific">Magallana gigas</name>
    <name type="common">Pacific oyster</name>
    <name type="synonym">Crassostrea gigas</name>
    <dbReference type="NCBI Taxonomy" id="29159"/>
    <lineage>
        <taxon>Eukaryota</taxon>
        <taxon>Metazoa</taxon>
        <taxon>Spiralia</taxon>
        <taxon>Lophotrochozoa</taxon>
        <taxon>Mollusca</taxon>
        <taxon>Bivalvia</taxon>
        <taxon>Autobranchia</taxon>
        <taxon>Pteriomorphia</taxon>
        <taxon>Ostreida</taxon>
        <taxon>Ostreoidea</taxon>
        <taxon>Ostreidae</taxon>
        <taxon>Magallana</taxon>
    </lineage>
</organism>
<sequence>MKTLKDVFDDGGASSAPYTTALKVQICGIADINNYRNANGEQRQSITVGFADHTMAVKGILYDVSKANVLRNGGTVMLLNVILKKDSKTIVMTNRSKILKTGPFQQAVPEYFLKQGQDLACPPPAELVAINKIKTSPVKTMVSIRGQVVSEEMERTVKVAGEDTAVRTLKIKDQTAACKVSLWRDLSKIKTTVGQHIELTNVIVQVYQEEKSVSTTSRTKLVEIAAPEVVRKITVIAYDVIDGEFLTLTSDVEDEDYPEFEVPLALLAKAFECELEEVETTLLTKLPMTTEITVKEREIKELTVLPSSV</sequence>
<dbReference type="EnsemblMetazoa" id="G30727.1">
    <property type="protein sequence ID" value="G30727.1:cds"/>
    <property type="gene ID" value="G30727"/>
</dbReference>
<dbReference type="OMA" id="REITATC"/>
<evidence type="ECO:0000313" key="2">
    <source>
        <dbReference type="Proteomes" id="UP000005408"/>
    </source>
</evidence>
<proteinExistence type="predicted"/>
<dbReference type="InterPro" id="IPR012340">
    <property type="entry name" value="NA-bd_OB-fold"/>
</dbReference>
<name>A0A8W8M5X1_MAGGI</name>
<reference evidence="1" key="1">
    <citation type="submission" date="2022-08" db="UniProtKB">
        <authorList>
            <consortium name="EnsemblMetazoa"/>
        </authorList>
    </citation>
    <scope>IDENTIFICATION</scope>
    <source>
        <strain evidence="1">05x7-T-G4-1.051#20</strain>
    </source>
</reference>
<accession>A0A8W8M5X1</accession>
<dbReference type="OrthoDB" id="6121668at2759"/>
<dbReference type="AlphaFoldDB" id="A0A8W8M5X1"/>
<dbReference type="Gene3D" id="2.40.50.140">
    <property type="entry name" value="Nucleic acid-binding proteins"/>
    <property type="match status" value="1"/>
</dbReference>
<dbReference type="SUPFAM" id="SSF50249">
    <property type="entry name" value="Nucleic acid-binding proteins"/>
    <property type="match status" value="1"/>
</dbReference>